<organism evidence="2">
    <name type="scientific">viral metagenome</name>
    <dbReference type="NCBI Taxonomy" id="1070528"/>
    <lineage>
        <taxon>unclassified sequences</taxon>
        <taxon>metagenomes</taxon>
        <taxon>organismal metagenomes</taxon>
    </lineage>
</organism>
<proteinExistence type="predicted"/>
<dbReference type="EMBL" id="MT142138">
    <property type="protein sequence ID" value="QJA75053.1"/>
    <property type="molecule type" value="Genomic_DNA"/>
</dbReference>
<evidence type="ECO:0000313" key="1">
    <source>
        <dbReference type="EMBL" id="QJA75053.1"/>
    </source>
</evidence>
<name>A0A6M3KTN9_9ZZZZ</name>
<dbReference type="AlphaFoldDB" id="A0A6M3KTN9"/>
<gene>
    <name evidence="1" type="ORF">MM415A01874_0001</name>
    <name evidence="2" type="ORF">MM415B02227_0012</name>
</gene>
<dbReference type="EMBL" id="MT142571">
    <property type="protein sequence ID" value="QJA85396.1"/>
    <property type="molecule type" value="Genomic_DNA"/>
</dbReference>
<reference evidence="2" key="1">
    <citation type="submission" date="2020-03" db="EMBL/GenBank/DDBJ databases">
        <title>The deep terrestrial virosphere.</title>
        <authorList>
            <person name="Holmfeldt K."/>
            <person name="Nilsson E."/>
            <person name="Simone D."/>
            <person name="Lopez-Fernandez M."/>
            <person name="Wu X."/>
            <person name="de Brujin I."/>
            <person name="Lundin D."/>
            <person name="Andersson A."/>
            <person name="Bertilsson S."/>
            <person name="Dopson M."/>
        </authorList>
    </citation>
    <scope>NUCLEOTIDE SEQUENCE</scope>
    <source>
        <strain evidence="1">MM415A01874</strain>
        <strain evidence="2">MM415B02227</strain>
    </source>
</reference>
<evidence type="ECO:0000313" key="2">
    <source>
        <dbReference type="EMBL" id="QJA85396.1"/>
    </source>
</evidence>
<protein>
    <submittedName>
        <fullName evidence="2">Uncharacterized protein</fullName>
    </submittedName>
</protein>
<accession>A0A6M3KTN9</accession>
<sequence>MNKIPQEAYDKAVGQFRLGLNPIMNCFRCYGMERDVDAASEEIVKLAEQFGMRVRGKSIPIKVRENPRPKPTD</sequence>